<dbReference type="Proteomes" id="UP000677228">
    <property type="component" value="Unassembled WGS sequence"/>
</dbReference>
<dbReference type="PANTHER" id="PTHR45912">
    <property type="entry name" value="CILIA- AND FLAGELLA-ASSOCIATED PROTEIN 47"/>
    <property type="match status" value="1"/>
</dbReference>
<protein>
    <submittedName>
        <fullName evidence="1">Uncharacterized protein</fullName>
    </submittedName>
</protein>
<dbReference type="GO" id="GO:0005929">
    <property type="term" value="C:cilium"/>
    <property type="evidence" value="ECO:0007669"/>
    <property type="project" value="TreeGrafter"/>
</dbReference>
<dbReference type="AlphaFoldDB" id="A0A8S2GBI6"/>
<feature type="non-terminal residue" evidence="1">
    <location>
        <position position="1"/>
    </location>
</feature>
<gene>
    <name evidence="1" type="ORF">OVA965_LOCUS44935</name>
    <name evidence="2" type="ORF">TMI583_LOCUS48029</name>
</gene>
<dbReference type="PANTHER" id="PTHR45912:SF3">
    <property type="entry name" value="CILIA- AND FLAGELLA-ASSOCIATED PROTEIN 47"/>
    <property type="match status" value="1"/>
</dbReference>
<dbReference type="GO" id="GO:0060271">
    <property type="term" value="P:cilium assembly"/>
    <property type="evidence" value="ECO:0007669"/>
    <property type="project" value="TreeGrafter"/>
</dbReference>
<name>A0A8S2GBI6_9BILA</name>
<organism evidence="1 3">
    <name type="scientific">Didymodactylos carnosus</name>
    <dbReference type="NCBI Taxonomy" id="1234261"/>
    <lineage>
        <taxon>Eukaryota</taxon>
        <taxon>Metazoa</taxon>
        <taxon>Spiralia</taxon>
        <taxon>Gnathifera</taxon>
        <taxon>Rotifera</taxon>
        <taxon>Eurotatoria</taxon>
        <taxon>Bdelloidea</taxon>
        <taxon>Philodinida</taxon>
        <taxon>Philodinidae</taxon>
        <taxon>Didymodactylos</taxon>
    </lineage>
</organism>
<evidence type="ECO:0000313" key="1">
    <source>
        <dbReference type="EMBL" id="CAF1653202.1"/>
    </source>
</evidence>
<evidence type="ECO:0000313" key="3">
    <source>
        <dbReference type="Proteomes" id="UP000677228"/>
    </source>
</evidence>
<evidence type="ECO:0000313" key="2">
    <source>
        <dbReference type="EMBL" id="CAF4502868.1"/>
    </source>
</evidence>
<reference evidence="1" key="1">
    <citation type="submission" date="2021-02" db="EMBL/GenBank/DDBJ databases">
        <authorList>
            <person name="Nowell W R."/>
        </authorList>
    </citation>
    <scope>NUCLEOTIDE SEQUENCE</scope>
</reference>
<dbReference type="Proteomes" id="UP000682733">
    <property type="component" value="Unassembled WGS sequence"/>
</dbReference>
<dbReference type="EMBL" id="CAJNOK010067000">
    <property type="protein sequence ID" value="CAF1653202.1"/>
    <property type="molecule type" value="Genomic_DNA"/>
</dbReference>
<sequence>IEAHQHSYDTIFDESRFKRGEKKRTQEHKKFENLLDIGIRPGNGLQSPKISIEDVEASMNKSTAPQFPNWKWRMPTTGELAEQEQTLLNKPIKEGLSSLPTTQKEKNDCAVLLSPSQLFQVVVGPPELNFGEVAVHAPVTKYLSVMNNLDQYIQMQIDVRSNYLFIF</sequence>
<comment type="caution">
    <text evidence="1">The sequence shown here is derived from an EMBL/GenBank/DDBJ whole genome shotgun (WGS) entry which is preliminary data.</text>
</comment>
<accession>A0A8S2GBI6</accession>
<proteinExistence type="predicted"/>
<dbReference type="EMBL" id="CAJOBA010095859">
    <property type="protein sequence ID" value="CAF4502868.1"/>
    <property type="molecule type" value="Genomic_DNA"/>
</dbReference>